<dbReference type="Proteomes" id="UP000270471">
    <property type="component" value="Unassembled WGS sequence"/>
</dbReference>
<dbReference type="AlphaFoldDB" id="A0A3M0IGZ0"/>
<sequence>MAAERKESLPSPWRWNEAEASELTELADLLADRHVTVALVDVRYDQEGVWRRVDLGAWLVGEGSSPEPGVPLGAVKLSQLADFVAYELHRIDAAEYWEPEAQYGEPRDENAVSASVKLSLLMLAQAVVAQLRERGFGSRG</sequence>
<dbReference type="EMBL" id="PENI01000001">
    <property type="protein sequence ID" value="RMB87628.1"/>
    <property type="molecule type" value="Genomic_DNA"/>
</dbReference>
<evidence type="ECO:0000313" key="1">
    <source>
        <dbReference type="EMBL" id="RMB87628.1"/>
    </source>
</evidence>
<protein>
    <submittedName>
        <fullName evidence="1">Uncharacterized protein</fullName>
    </submittedName>
</protein>
<keyword evidence="2" id="KW-1185">Reference proteome</keyword>
<evidence type="ECO:0000313" key="2">
    <source>
        <dbReference type="Proteomes" id="UP000270471"/>
    </source>
</evidence>
<proteinExistence type="predicted"/>
<name>A0A3M0IGZ0_9ACTN</name>
<comment type="caution">
    <text evidence="1">The sequence shown here is derived from an EMBL/GenBank/DDBJ whole genome shotgun (WGS) entry which is preliminary data.</text>
</comment>
<organism evidence="1 2">
    <name type="scientific">Streptomyces shenzhenensis</name>
    <dbReference type="NCBI Taxonomy" id="943815"/>
    <lineage>
        <taxon>Bacteria</taxon>
        <taxon>Bacillati</taxon>
        <taxon>Actinomycetota</taxon>
        <taxon>Actinomycetes</taxon>
        <taxon>Kitasatosporales</taxon>
        <taxon>Streptomycetaceae</taxon>
        <taxon>Streptomyces</taxon>
    </lineage>
</organism>
<dbReference type="OrthoDB" id="4145748at2"/>
<gene>
    <name evidence="1" type="ORF">CTZ28_01315</name>
</gene>
<dbReference type="RefSeq" id="WP_121887295.1">
    <property type="nucleotide sequence ID" value="NZ_PENI01000001.1"/>
</dbReference>
<accession>A0A3M0IGZ0</accession>
<reference evidence="1 2" key="1">
    <citation type="submission" date="2017-11" db="EMBL/GenBank/DDBJ databases">
        <title>Draft genome of actinobacteria isolated from guarana (Paullinia cupana (Mart.) Ducke.</title>
        <authorList>
            <person name="Siqueira K.A."/>
            <person name="Liotti R.G."/>
            <person name="Mendes T.A.O."/>
            <person name="Soares M.A."/>
        </authorList>
    </citation>
    <scope>NUCLEOTIDE SEQUENCE [LARGE SCALE GENOMIC DNA]</scope>
    <source>
        <strain evidence="1 2">193</strain>
    </source>
</reference>